<comment type="caution">
    <text evidence="5">The sequence shown here is derived from an EMBL/GenBank/DDBJ whole genome shotgun (WGS) entry which is preliminary data.</text>
</comment>
<dbReference type="InterPro" id="IPR003593">
    <property type="entry name" value="AAA+_ATPase"/>
</dbReference>
<evidence type="ECO:0000256" key="1">
    <source>
        <dbReference type="ARBA" id="ARBA00006611"/>
    </source>
</evidence>
<gene>
    <name evidence="5" type="ORF">JOE21_000934</name>
</gene>
<dbReference type="Pfam" id="PF00437">
    <property type="entry name" value="T2SSE"/>
    <property type="match status" value="1"/>
</dbReference>
<dbReference type="Gene3D" id="3.40.50.300">
    <property type="entry name" value="P-loop containing nucleotide triphosphate hydrolases"/>
    <property type="match status" value="1"/>
</dbReference>
<name>A0ABU1IKL2_9BACL</name>
<evidence type="ECO:0000256" key="2">
    <source>
        <dbReference type="ARBA" id="ARBA00022741"/>
    </source>
</evidence>
<proteinExistence type="inferred from homology"/>
<evidence type="ECO:0000313" key="6">
    <source>
        <dbReference type="Proteomes" id="UP001185012"/>
    </source>
</evidence>
<dbReference type="CDD" id="cd01129">
    <property type="entry name" value="PulE-GspE-like"/>
    <property type="match status" value="1"/>
</dbReference>
<dbReference type="EMBL" id="JAVDQG010000002">
    <property type="protein sequence ID" value="MDR6224943.1"/>
    <property type="molecule type" value="Genomic_DNA"/>
</dbReference>
<reference evidence="5 6" key="1">
    <citation type="submission" date="2023-07" db="EMBL/GenBank/DDBJ databases">
        <title>Genomic Encyclopedia of Type Strains, Phase IV (KMG-IV): sequencing the most valuable type-strain genomes for metagenomic binning, comparative biology and taxonomic classification.</title>
        <authorList>
            <person name="Goeker M."/>
        </authorList>
    </citation>
    <scope>NUCLEOTIDE SEQUENCE [LARGE SCALE GENOMIC DNA]</scope>
    <source>
        <strain evidence="5 6">DSM 45903</strain>
    </source>
</reference>
<evidence type="ECO:0000313" key="5">
    <source>
        <dbReference type="EMBL" id="MDR6224943.1"/>
    </source>
</evidence>
<dbReference type="RefSeq" id="WP_309862947.1">
    <property type="nucleotide sequence ID" value="NZ_JAVDQG010000002.1"/>
</dbReference>
<accession>A0ABU1IKL2</accession>
<dbReference type="PANTHER" id="PTHR30258:SF2">
    <property type="entry name" value="COMG OPERON PROTEIN 1"/>
    <property type="match status" value="1"/>
</dbReference>
<dbReference type="SUPFAM" id="SSF52540">
    <property type="entry name" value="P-loop containing nucleoside triphosphate hydrolases"/>
    <property type="match status" value="1"/>
</dbReference>
<keyword evidence="6" id="KW-1185">Reference proteome</keyword>
<comment type="similarity">
    <text evidence="1">Belongs to the GSP E family.</text>
</comment>
<protein>
    <submittedName>
        <fullName evidence="5">Type II secretory ATPase GspE/PulE/Tfp pilus assembly ATPase PilB-like protein</fullName>
    </submittedName>
</protein>
<dbReference type="Proteomes" id="UP001185012">
    <property type="component" value="Unassembled WGS sequence"/>
</dbReference>
<sequence>MDAAQTVTELLKEAIESGASDLHLEPRIDHVCVRQRVDGFLVPVSRFPKEALGALVSRIKVMAHMDIGEKRLPQDGAMAVHHQTERVDIRVSSMPMLYGEKLVLRLLRNRPELLSLSELGMGVDEAARLKTMIGMPGGFIIVTGPTGTGKTTTLYAMLQELNRPERNVVTLEDPVEYQLPGVNQVQINRKAGLTFAMGLRAVLRQDPDVIMVGEVRDRETADIAIRAALTGHKVLTTLHTTDAPSTITRLLDMEIEPYKIASALTGVIAQRLIRLICSECRGPGCEHCHQTGYRRRTGAFEVLLMIEEMQPLVVERASLSRLRQAFNREGMRSLQEVVLEKVLTGQTTVAEYHRVVEVTDESLTEKEEAH</sequence>
<evidence type="ECO:0000259" key="4">
    <source>
        <dbReference type="PROSITE" id="PS00662"/>
    </source>
</evidence>
<keyword evidence="3" id="KW-0067">ATP-binding</keyword>
<keyword evidence="2" id="KW-0547">Nucleotide-binding</keyword>
<dbReference type="InterPro" id="IPR001482">
    <property type="entry name" value="T2SS/T4SS_dom"/>
</dbReference>
<dbReference type="InterPro" id="IPR027417">
    <property type="entry name" value="P-loop_NTPase"/>
</dbReference>
<evidence type="ECO:0000256" key="3">
    <source>
        <dbReference type="ARBA" id="ARBA00022840"/>
    </source>
</evidence>
<dbReference type="Gene3D" id="3.30.450.90">
    <property type="match status" value="1"/>
</dbReference>
<dbReference type="PROSITE" id="PS00662">
    <property type="entry name" value="T2SP_E"/>
    <property type="match status" value="1"/>
</dbReference>
<dbReference type="SMART" id="SM00382">
    <property type="entry name" value="AAA"/>
    <property type="match status" value="1"/>
</dbReference>
<dbReference type="PANTHER" id="PTHR30258">
    <property type="entry name" value="TYPE II SECRETION SYSTEM PROTEIN GSPE-RELATED"/>
    <property type="match status" value="1"/>
</dbReference>
<organism evidence="5 6">
    <name type="scientific">Desmospora profundinema</name>
    <dbReference type="NCBI Taxonomy" id="1571184"/>
    <lineage>
        <taxon>Bacteria</taxon>
        <taxon>Bacillati</taxon>
        <taxon>Bacillota</taxon>
        <taxon>Bacilli</taxon>
        <taxon>Bacillales</taxon>
        <taxon>Thermoactinomycetaceae</taxon>
        <taxon>Desmospora</taxon>
    </lineage>
</organism>
<feature type="domain" description="Bacterial type II secretion system protein E" evidence="4">
    <location>
        <begin position="203"/>
        <end position="217"/>
    </location>
</feature>